<evidence type="ECO:0008006" key="3">
    <source>
        <dbReference type="Google" id="ProtNLM"/>
    </source>
</evidence>
<dbReference type="InterPro" id="IPR011042">
    <property type="entry name" value="6-blade_b-propeller_TolB-like"/>
</dbReference>
<feature type="region of interest" description="Disordered" evidence="1">
    <location>
        <begin position="208"/>
        <end position="231"/>
    </location>
</feature>
<dbReference type="EMBL" id="GG666490">
    <property type="protein sequence ID" value="EEN63619.1"/>
    <property type="molecule type" value="Genomic_DNA"/>
</dbReference>
<feature type="region of interest" description="Disordered" evidence="1">
    <location>
        <begin position="1"/>
        <end position="125"/>
    </location>
</feature>
<dbReference type="PANTHER" id="PTHR24104:SF50">
    <property type="entry name" value="SMP-30_GLUCONOLACTONASE_LRE-LIKE REGION DOMAIN-CONTAINING PROTEIN"/>
    <property type="match status" value="1"/>
</dbReference>
<dbReference type="FunFam" id="2.120.10.30:FF:000064">
    <property type="entry name" value="Uncharacterized protein"/>
    <property type="match status" value="1"/>
</dbReference>
<feature type="compositionally biased region" description="Polar residues" evidence="1">
    <location>
        <begin position="58"/>
        <end position="82"/>
    </location>
</feature>
<gene>
    <name evidence="2" type="ORF">BRAFLDRAFT_71487</name>
</gene>
<dbReference type="CDD" id="cd05819">
    <property type="entry name" value="NHL"/>
    <property type="match status" value="1"/>
</dbReference>
<evidence type="ECO:0000313" key="2">
    <source>
        <dbReference type="EMBL" id="EEN63619.1"/>
    </source>
</evidence>
<evidence type="ECO:0000256" key="1">
    <source>
        <dbReference type="SAM" id="MobiDB-lite"/>
    </source>
</evidence>
<dbReference type="InParanoid" id="C3Y7W4"/>
<dbReference type="PANTHER" id="PTHR24104">
    <property type="entry name" value="E3 UBIQUITIN-PROTEIN LIGASE NHLRC1-RELATED"/>
    <property type="match status" value="1"/>
</dbReference>
<proteinExistence type="predicted"/>
<reference evidence="2" key="1">
    <citation type="journal article" date="2008" name="Nature">
        <title>The amphioxus genome and the evolution of the chordate karyotype.</title>
        <authorList>
            <consortium name="US DOE Joint Genome Institute (JGI-PGF)"/>
            <person name="Putnam N.H."/>
            <person name="Butts T."/>
            <person name="Ferrier D.E.K."/>
            <person name="Furlong R.F."/>
            <person name="Hellsten U."/>
            <person name="Kawashima T."/>
            <person name="Robinson-Rechavi M."/>
            <person name="Shoguchi E."/>
            <person name="Terry A."/>
            <person name="Yu J.-K."/>
            <person name="Benito-Gutierrez E.L."/>
            <person name="Dubchak I."/>
            <person name="Garcia-Fernandez J."/>
            <person name="Gibson-Brown J.J."/>
            <person name="Grigoriev I.V."/>
            <person name="Horton A.C."/>
            <person name="de Jong P.J."/>
            <person name="Jurka J."/>
            <person name="Kapitonov V.V."/>
            <person name="Kohara Y."/>
            <person name="Kuroki Y."/>
            <person name="Lindquist E."/>
            <person name="Lucas S."/>
            <person name="Osoegawa K."/>
            <person name="Pennacchio L.A."/>
            <person name="Salamov A.A."/>
            <person name="Satou Y."/>
            <person name="Sauka-Spengler T."/>
            <person name="Schmutz J."/>
            <person name="Shin-I T."/>
            <person name="Toyoda A."/>
            <person name="Bronner-Fraser M."/>
            <person name="Fujiyama A."/>
            <person name="Holland L.Z."/>
            <person name="Holland P.W.H."/>
            <person name="Satoh N."/>
            <person name="Rokhsar D.S."/>
        </authorList>
    </citation>
    <scope>NUCLEOTIDE SEQUENCE [LARGE SCALE GENOMIC DNA]</scope>
    <source>
        <strain evidence="2">S238N-H82</strain>
        <tissue evidence="2">Testes</tissue>
    </source>
</reference>
<accession>C3Y7W4</accession>
<dbReference type="SUPFAM" id="SSF101898">
    <property type="entry name" value="NHL repeat"/>
    <property type="match status" value="1"/>
</dbReference>
<name>C3Y7W4_BRAFL</name>
<dbReference type="AlphaFoldDB" id="C3Y7W4"/>
<dbReference type="eggNOG" id="KOG2177">
    <property type="taxonomic scope" value="Eukaryota"/>
</dbReference>
<feature type="compositionally biased region" description="Basic and acidic residues" evidence="1">
    <location>
        <begin position="208"/>
        <end position="219"/>
    </location>
</feature>
<protein>
    <recommendedName>
        <fullName evidence="3">SMP-30/Gluconolactonase/LRE-like region domain-containing protein</fullName>
    </recommendedName>
</protein>
<dbReference type="InterPro" id="IPR050952">
    <property type="entry name" value="TRIM-NHL_E3_ligases"/>
</dbReference>
<sequence length="675" mass="73302">MAQANPDALHPDRKCVPKSRNPNPMYAPNSVHTDLNPTRGPDSHPEGRGNNEDCAFTQPCTGGETHQNSYKNSYRPASNDNNGYVKPHEDGDNANPGNPGIHHHHGTCEEAKPAEARPDNNSGDSCLRSCAVTLEKETAFGSADSKTNPCAVVKPEAGRFQDNIVESADNDGNPCIKSYSVKNQEDDGTDVGPADCEVIQPYAVKYQEHDDSSNDRPHPGTDAVTENGQTANIAPEEDDIQPYAVAYMDQDDMACATTSGDNHAQARLSLHTPTTAPNSINDVLANPLSNDANPASLVSEERQQVQNALHLNPVPVPNVRHPAACICHLVCSAVTTATVFVLCIVSGIFLWPLHNYSTNPPTPTGTLATTFTSGPTGFYSSIPTPPAVSNSSQRTEIHNRKMQMITFGGRGTEPGKFKTNYGVAVSDDDEMFVTDLFNNRVQVFSINGTYVRLFPTIVPDENWGMFPFSVAMDGEPGYLWVVGSRTAYHPESHVVQYSKNGLPIKKFGVRFVGRVFHPCIALDVRNNKVIVGEGDAVMLFHPNGSLVRSFQLLDKKGIKRLIRGVVSDKEGNILLTDSYKSIVKYSHSGDKMLEFGTKEGLLAPKGIVLDSSGHIIVAYSGNNRVDMFTSRGEFVRTVANITHPWGLAMGPHGQLVVTNSLDGTVTIFPRHMVFP</sequence>
<feature type="compositionally biased region" description="Basic and acidic residues" evidence="1">
    <location>
        <begin position="106"/>
        <end position="118"/>
    </location>
</feature>
<organism>
    <name type="scientific">Branchiostoma floridae</name>
    <name type="common">Florida lancelet</name>
    <name type="synonym">Amphioxus</name>
    <dbReference type="NCBI Taxonomy" id="7739"/>
    <lineage>
        <taxon>Eukaryota</taxon>
        <taxon>Metazoa</taxon>
        <taxon>Chordata</taxon>
        <taxon>Cephalochordata</taxon>
        <taxon>Leptocardii</taxon>
        <taxon>Amphioxiformes</taxon>
        <taxon>Branchiostomatidae</taxon>
        <taxon>Branchiostoma</taxon>
    </lineage>
</organism>
<dbReference type="Gene3D" id="2.120.10.30">
    <property type="entry name" value="TolB, C-terminal domain"/>
    <property type="match status" value="1"/>
</dbReference>
<feature type="compositionally biased region" description="Basic and acidic residues" evidence="1">
    <location>
        <begin position="41"/>
        <end position="51"/>
    </location>
</feature>